<gene>
    <name evidence="3" type="ORF">UM93_00370</name>
</gene>
<dbReference type="InterPro" id="IPR036388">
    <property type="entry name" value="WH-like_DNA-bd_sf"/>
</dbReference>
<feature type="compositionally biased region" description="Gly residues" evidence="1">
    <location>
        <begin position="28"/>
        <end position="42"/>
    </location>
</feature>
<dbReference type="EMBL" id="CP011005">
    <property type="protein sequence ID" value="AJT40392.1"/>
    <property type="molecule type" value="Genomic_DNA"/>
</dbReference>
<proteinExistence type="predicted"/>
<evidence type="ECO:0000256" key="1">
    <source>
        <dbReference type="SAM" id="MobiDB-lite"/>
    </source>
</evidence>
<dbReference type="OrthoDB" id="1683430at2"/>
<dbReference type="AlphaFoldDB" id="A0A0D4BVC5"/>
<accession>A0A0D4BVC5</accession>
<evidence type="ECO:0000313" key="4">
    <source>
        <dbReference type="Proteomes" id="UP000061839"/>
    </source>
</evidence>
<dbReference type="HOGENOM" id="CLU_063440_1_2_11"/>
<organism evidence="3 4">
    <name type="scientific">Psychromicrobium lacuslunae</name>
    <dbReference type="NCBI Taxonomy" id="1618207"/>
    <lineage>
        <taxon>Bacteria</taxon>
        <taxon>Bacillati</taxon>
        <taxon>Actinomycetota</taxon>
        <taxon>Actinomycetes</taxon>
        <taxon>Micrococcales</taxon>
        <taxon>Micrococcaceae</taxon>
        <taxon>Psychromicrobium</taxon>
    </lineage>
</organism>
<dbReference type="PATRIC" id="fig|1618207.4.peg.79"/>
<feature type="region of interest" description="Disordered" evidence="1">
    <location>
        <begin position="1"/>
        <end position="68"/>
    </location>
</feature>
<reference evidence="3 4" key="1">
    <citation type="journal article" date="2015" name="Genome Announc.">
        <title>Complete Genome Sequencing of Protease-Producing Novel Arthrobacter sp. Strain IHBB 11108 Using PacBio Single-Molecule Real-Time Sequencing Technology.</title>
        <authorList>
            <person name="Kiran S."/>
            <person name="Swarnkar M.K."/>
            <person name="Pal M."/>
            <person name="Thakur R."/>
            <person name="Tewari R."/>
            <person name="Singh A.K."/>
            <person name="Gulati A."/>
        </authorList>
    </citation>
    <scope>NUCLEOTIDE SEQUENCE [LARGE SCALE GENOMIC DNA]</scope>
    <source>
        <strain evidence="3 4">IHBB 11108</strain>
    </source>
</reference>
<dbReference type="Pfam" id="PF03551">
    <property type="entry name" value="PadR"/>
    <property type="match status" value="1"/>
</dbReference>
<feature type="domain" description="Transcription regulator PadR N-terminal" evidence="2">
    <location>
        <begin position="81"/>
        <end position="149"/>
    </location>
</feature>
<dbReference type="InterPro" id="IPR005149">
    <property type="entry name" value="Tscrpt_reg_PadR_N"/>
</dbReference>
<dbReference type="RefSeq" id="WP_045072977.1">
    <property type="nucleotide sequence ID" value="NZ_CP011005.1"/>
</dbReference>
<feature type="compositionally biased region" description="Gly residues" evidence="1">
    <location>
        <begin position="50"/>
        <end position="68"/>
    </location>
</feature>
<dbReference type="STRING" id="1618207.UM93_00370"/>
<dbReference type="PANTHER" id="PTHR43252:SF2">
    <property type="entry name" value="TRANSCRIPTION REGULATOR, PADR-LIKE FAMILY"/>
    <property type="match status" value="1"/>
</dbReference>
<protein>
    <recommendedName>
        <fullName evidence="2">Transcription regulator PadR N-terminal domain-containing protein</fullName>
    </recommendedName>
</protein>
<dbReference type="Gene3D" id="1.10.10.10">
    <property type="entry name" value="Winged helix-like DNA-binding domain superfamily/Winged helix DNA-binding domain"/>
    <property type="match status" value="1"/>
</dbReference>
<dbReference type="KEGG" id="ari:UM93_00370"/>
<dbReference type="PANTHER" id="PTHR43252">
    <property type="entry name" value="TRANSCRIPTIONAL REGULATOR YQJI"/>
    <property type="match status" value="1"/>
</dbReference>
<name>A0A0D4BVC5_9MICC</name>
<dbReference type="SUPFAM" id="SSF46785">
    <property type="entry name" value="Winged helix' DNA-binding domain"/>
    <property type="match status" value="1"/>
</dbReference>
<sequence length="215" mass="23029">MRNENRYQEHRHHHDPRGGDEGNQNFAGRGGRGPRGGGGFGPRGPHRGGRGFGPGFGQGFPPGFGFGPAGRAKKGDVRNAILSLLSQSSYNGYGLIKAIATHSDGAWRPSPGSVYPALTALQGEGLIISVGEGRRTEFELNDAGRAYVSEHHDELAAVWDEVNEEAGVAQDLRMSIGKLMGAVHQISLDGSEEQLRTVTASLDEARRTIYKLLSD</sequence>
<keyword evidence="4" id="KW-1185">Reference proteome</keyword>
<dbReference type="Proteomes" id="UP000061839">
    <property type="component" value="Chromosome"/>
</dbReference>
<evidence type="ECO:0000313" key="3">
    <source>
        <dbReference type="EMBL" id="AJT40392.1"/>
    </source>
</evidence>
<evidence type="ECO:0000259" key="2">
    <source>
        <dbReference type="Pfam" id="PF03551"/>
    </source>
</evidence>
<dbReference type="InterPro" id="IPR036390">
    <property type="entry name" value="WH_DNA-bd_sf"/>
</dbReference>